<dbReference type="CDD" id="cd04301">
    <property type="entry name" value="NAT_SF"/>
    <property type="match status" value="1"/>
</dbReference>
<dbReference type="InterPro" id="IPR000182">
    <property type="entry name" value="GNAT_dom"/>
</dbReference>
<dbReference type="PANTHER" id="PTHR43420">
    <property type="entry name" value="ACETYLTRANSFERASE"/>
    <property type="match status" value="1"/>
</dbReference>
<evidence type="ECO:0000256" key="2">
    <source>
        <dbReference type="ARBA" id="ARBA00023315"/>
    </source>
</evidence>
<comment type="caution">
    <text evidence="4">The sequence shown here is derived from an EMBL/GenBank/DDBJ whole genome shotgun (WGS) entry which is preliminary data.</text>
</comment>
<keyword evidence="5" id="KW-1185">Reference proteome</keyword>
<dbReference type="InterPro" id="IPR016181">
    <property type="entry name" value="Acyl_CoA_acyltransferase"/>
</dbReference>
<protein>
    <submittedName>
        <fullName evidence="4">N-acetyltransferase</fullName>
    </submittedName>
</protein>
<accession>A0ABQ6NQ27</accession>
<sequence length="188" mass="20908">MIGPAGKEDVEQVMPLLHEAIGNIACSLAGVEDEAEAMRILAEFYIEEGNRVSYRNVIVDKRDGVIAGILVCYSGDRAEQLDQPLIERVKRVTDIADYAILTETRPGEFYLDSIAVHSSFRNQGIAKALMAAFEQEAVKQGYSLVSLIVEEYNGQARLLYEKMGYRADGELLISGHRYTRMVKTVSAE</sequence>
<evidence type="ECO:0000259" key="3">
    <source>
        <dbReference type="PROSITE" id="PS51186"/>
    </source>
</evidence>
<evidence type="ECO:0000313" key="5">
    <source>
        <dbReference type="Proteomes" id="UP001285921"/>
    </source>
</evidence>
<dbReference type="Gene3D" id="3.40.630.30">
    <property type="match status" value="1"/>
</dbReference>
<dbReference type="Pfam" id="PF00583">
    <property type="entry name" value="Acetyltransf_1"/>
    <property type="match status" value="1"/>
</dbReference>
<dbReference type="SUPFAM" id="SSF55729">
    <property type="entry name" value="Acyl-CoA N-acyltransferases (Nat)"/>
    <property type="match status" value="1"/>
</dbReference>
<dbReference type="InterPro" id="IPR050680">
    <property type="entry name" value="YpeA/RimI_acetyltransf"/>
</dbReference>
<organism evidence="4 5">
    <name type="scientific">Paenibacillus glycanilyticus</name>
    <dbReference type="NCBI Taxonomy" id="126569"/>
    <lineage>
        <taxon>Bacteria</taxon>
        <taxon>Bacillati</taxon>
        <taxon>Bacillota</taxon>
        <taxon>Bacilli</taxon>
        <taxon>Bacillales</taxon>
        <taxon>Paenibacillaceae</taxon>
        <taxon>Paenibacillus</taxon>
    </lineage>
</organism>
<feature type="domain" description="N-acetyltransferase" evidence="3">
    <location>
        <begin position="1"/>
        <end position="186"/>
    </location>
</feature>
<dbReference type="PANTHER" id="PTHR43420:SF52">
    <property type="entry name" value="N-ACETYLTRANSFERASE YODP"/>
    <property type="match status" value="1"/>
</dbReference>
<dbReference type="RefSeq" id="WP_317980879.1">
    <property type="nucleotide sequence ID" value="NZ_BTCL01000014.1"/>
</dbReference>
<dbReference type="PROSITE" id="PS51186">
    <property type="entry name" value="GNAT"/>
    <property type="match status" value="1"/>
</dbReference>
<name>A0ABQ6NQ27_9BACL</name>
<evidence type="ECO:0000313" key="4">
    <source>
        <dbReference type="EMBL" id="GMK46673.1"/>
    </source>
</evidence>
<evidence type="ECO:0000256" key="1">
    <source>
        <dbReference type="ARBA" id="ARBA00022679"/>
    </source>
</evidence>
<dbReference type="EMBL" id="BTCL01000014">
    <property type="protein sequence ID" value="GMK46673.1"/>
    <property type="molecule type" value="Genomic_DNA"/>
</dbReference>
<gene>
    <name evidence="4" type="ORF">PghCCS26_38020</name>
</gene>
<reference evidence="4 5" key="1">
    <citation type="submission" date="2023-05" db="EMBL/GenBank/DDBJ databases">
        <title>Draft genome of Paenibacillus sp. CCS26.</title>
        <authorList>
            <person name="Akita H."/>
            <person name="Shinto Y."/>
            <person name="Kimura Z."/>
        </authorList>
    </citation>
    <scope>NUCLEOTIDE SEQUENCE [LARGE SCALE GENOMIC DNA]</scope>
    <source>
        <strain evidence="4 5">CCS26</strain>
    </source>
</reference>
<keyword evidence="1" id="KW-0808">Transferase</keyword>
<dbReference type="Proteomes" id="UP001285921">
    <property type="component" value="Unassembled WGS sequence"/>
</dbReference>
<proteinExistence type="predicted"/>
<keyword evidence="2" id="KW-0012">Acyltransferase</keyword>